<proteinExistence type="predicted"/>
<keyword evidence="2" id="KW-1185">Reference proteome</keyword>
<dbReference type="RefSeq" id="WP_163798869.1">
    <property type="nucleotide sequence ID" value="NZ_AP022588.1"/>
</dbReference>
<dbReference type="Gene3D" id="2.60.120.620">
    <property type="entry name" value="q2cbj1_9rhob like domain"/>
    <property type="match status" value="1"/>
</dbReference>
<dbReference type="GO" id="GO:0016706">
    <property type="term" value="F:2-oxoglutarate-dependent dioxygenase activity"/>
    <property type="evidence" value="ECO:0007669"/>
    <property type="project" value="UniProtKB-ARBA"/>
</dbReference>
<dbReference type="Proteomes" id="UP000467193">
    <property type="component" value="Chromosome"/>
</dbReference>
<accession>A0A7I7QUV4</accession>
<dbReference type="SUPFAM" id="SSF51197">
    <property type="entry name" value="Clavaminate synthase-like"/>
    <property type="match status" value="1"/>
</dbReference>
<dbReference type="EMBL" id="AP022588">
    <property type="protein sequence ID" value="BBY29810.1"/>
    <property type="molecule type" value="Genomic_DNA"/>
</dbReference>
<dbReference type="KEGG" id="msei:MSEDJ_39060"/>
<evidence type="ECO:0000313" key="2">
    <source>
        <dbReference type="Proteomes" id="UP000467193"/>
    </source>
</evidence>
<organism evidence="1 2">
    <name type="scientific">Mycolicibacterium sediminis</name>
    <dbReference type="NCBI Taxonomy" id="1286180"/>
    <lineage>
        <taxon>Bacteria</taxon>
        <taxon>Bacillati</taxon>
        <taxon>Actinomycetota</taxon>
        <taxon>Actinomycetes</taxon>
        <taxon>Mycobacteriales</taxon>
        <taxon>Mycobacteriaceae</taxon>
        <taxon>Mycolicibacterium</taxon>
    </lineage>
</organism>
<protein>
    <submittedName>
        <fullName evidence="1">Phytanoyl-CoA dioxygenase</fullName>
    </submittedName>
</protein>
<keyword evidence="1" id="KW-0560">Oxidoreductase</keyword>
<evidence type="ECO:0000313" key="1">
    <source>
        <dbReference type="EMBL" id="BBY29810.1"/>
    </source>
</evidence>
<sequence length="236" mass="24903">MVDLDAFRAHGYVRVQRTVPRAVADAARDLLWDRLGLSPDGPWTEPVRWTADLTGAGPFGELVASPVLRTALDLICGRGGWRPRGALGNVPVRFPVPPTVDDRGWHVDANTPGPDGSWSVSGRPRTVLLLTLLSDVGPDDAPTRIRAGSHRDVARVLGADGLDPFVAGPVVDQASGGAPVHHATGAPGDVYVVHPFTVHAADEHRGRTPRFMAQAPIELTEPVEPGGSTPLASAFG</sequence>
<gene>
    <name evidence="1" type="ORF">MSEDJ_39060</name>
</gene>
<dbReference type="InterPro" id="IPR008775">
    <property type="entry name" value="Phytyl_CoA_dOase-like"/>
</dbReference>
<reference evidence="1 2" key="1">
    <citation type="journal article" date="2019" name="Emerg. Microbes Infect.">
        <title>Comprehensive subspecies identification of 175 nontuberculous mycobacteria species based on 7547 genomic profiles.</title>
        <authorList>
            <person name="Matsumoto Y."/>
            <person name="Kinjo T."/>
            <person name="Motooka D."/>
            <person name="Nabeya D."/>
            <person name="Jung N."/>
            <person name="Uechi K."/>
            <person name="Horii T."/>
            <person name="Iida T."/>
            <person name="Fujita J."/>
            <person name="Nakamura S."/>
        </authorList>
    </citation>
    <scope>NUCLEOTIDE SEQUENCE [LARGE SCALE GENOMIC DNA]</scope>
    <source>
        <strain evidence="1 2">JCM 17899</strain>
    </source>
</reference>
<dbReference type="Pfam" id="PF05721">
    <property type="entry name" value="PhyH"/>
    <property type="match status" value="1"/>
</dbReference>
<keyword evidence="1" id="KW-0223">Dioxygenase</keyword>
<dbReference type="AlphaFoldDB" id="A0A7I7QUV4"/>
<name>A0A7I7QUV4_9MYCO</name>